<dbReference type="RefSeq" id="WP_317137494.1">
    <property type="nucleotide sequence ID" value="NZ_CP043875.1"/>
</dbReference>
<organism evidence="1 2">
    <name type="scientific">Methanochimaera problematica</name>
    <dbReference type="NCBI Taxonomy" id="2609417"/>
    <lineage>
        <taxon>Archaea</taxon>
        <taxon>Methanobacteriati</taxon>
        <taxon>Methanobacteriota</taxon>
        <taxon>Stenosarchaea group</taxon>
        <taxon>Methanomicrobia</taxon>
        <taxon>Methanomicrobiales</taxon>
        <taxon>Methanomicrobiaceae</taxon>
        <taxon>Methanochimaera</taxon>
    </lineage>
</organism>
<gene>
    <name evidence="1" type="ORF">F1737_04035</name>
</gene>
<dbReference type="GeneID" id="85229309"/>
<dbReference type="Gene3D" id="1.25.40.10">
    <property type="entry name" value="Tetratricopeptide repeat domain"/>
    <property type="match status" value="1"/>
</dbReference>
<reference evidence="1 2" key="1">
    <citation type="submission" date="2019-09" db="EMBL/GenBank/DDBJ databases">
        <title>The complete genome of Methanoplanus sp. FWC-SCC4.</title>
        <authorList>
            <person name="Chen S.-C."/>
            <person name="Zhou Y.-Z."/>
            <person name="Lai M.-C."/>
        </authorList>
    </citation>
    <scope>NUCLEOTIDE SEQUENCE [LARGE SCALE GENOMIC DNA]</scope>
    <source>
        <strain evidence="1 2">FWC-SCC4</strain>
    </source>
</reference>
<accession>A0AA97FBJ8</accession>
<dbReference type="AlphaFoldDB" id="A0AA97FBJ8"/>
<name>A0AA97FBJ8_9EURY</name>
<evidence type="ECO:0000313" key="1">
    <source>
        <dbReference type="EMBL" id="WOF15924.1"/>
    </source>
</evidence>
<dbReference type="SUPFAM" id="SSF48452">
    <property type="entry name" value="TPR-like"/>
    <property type="match status" value="1"/>
</dbReference>
<dbReference type="EMBL" id="CP043875">
    <property type="protein sequence ID" value="WOF15924.1"/>
    <property type="molecule type" value="Genomic_DNA"/>
</dbReference>
<dbReference type="KEGG" id="mefw:F1737_04035"/>
<sequence>MPCTIKKKNLILLLVIPAILFVLFQIPNIIQGNAFFINEEEEIDKALFHYHSGNYSKALENIDFATKINNSNPFSSSLKSVILYKLYNYEESVISADRAILLNDRNSEAYLTKELCLIRMGIKEKGISYIINPDMNYSNSDFEAFNREILYKVNLPLSDPDNADFWIKWNRLNLWEAPGSSRYVGTTNACSNVEIFITGMEVHNNETYYRIKESNRDLEGWI</sequence>
<dbReference type="Proteomes" id="UP001301797">
    <property type="component" value="Chromosome"/>
</dbReference>
<keyword evidence="2" id="KW-1185">Reference proteome</keyword>
<proteinExistence type="predicted"/>
<protein>
    <submittedName>
        <fullName evidence="1">Uncharacterized protein</fullName>
    </submittedName>
</protein>
<dbReference type="InterPro" id="IPR011990">
    <property type="entry name" value="TPR-like_helical_dom_sf"/>
</dbReference>
<evidence type="ECO:0000313" key="2">
    <source>
        <dbReference type="Proteomes" id="UP001301797"/>
    </source>
</evidence>